<accession>A0A3B0Y8Y7</accession>
<reference evidence="1" key="1">
    <citation type="submission" date="2018-06" db="EMBL/GenBank/DDBJ databases">
        <authorList>
            <person name="Zhirakovskaya E."/>
        </authorList>
    </citation>
    <scope>NUCLEOTIDE SEQUENCE</scope>
</reference>
<proteinExistence type="predicted"/>
<organism evidence="1">
    <name type="scientific">hydrothermal vent metagenome</name>
    <dbReference type="NCBI Taxonomy" id="652676"/>
    <lineage>
        <taxon>unclassified sequences</taxon>
        <taxon>metagenomes</taxon>
        <taxon>ecological metagenomes</taxon>
    </lineage>
</organism>
<name>A0A3B0Y8Y7_9ZZZZ</name>
<evidence type="ECO:0008006" key="2">
    <source>
        <dbReference type="Google" id="ProtNLM"/>
    </source>
</evidence>
<dbReference type="AlphaFoldDB" id="A0A3B0Y8Y7"/>
<sequence length="467" mass="53341">MSIEKTDCKHNSDFEKFPSKEVCIHLYNKKTEEYYRSFTGQGKEYQLICGACKTYLNKFMLNLKSVCHECFEKIEDDNDFYEYLGLPAISESSVSTIIKHLPKPMPMLQVATIQAIKPISVDPITGVQGSQWLLFDTTNHLKLLDLEHNVLRLIAIIPFATLNADGKIKMHVSPKGDFATIISAGRTTVDQQAWNHGVVIRLADGVLTMLLDRGDYHTEQSDFSCAYFVSQDRTLMVHATDWNRLDISDPNTGEVLTNRDPNKRPEEAWRFNRNNATEFSGQLIVSPDQHWIVDSGWVWHPVGVVSRWDLQHWLHKNIWESDNGPSKLSLIQRAYFWDGPVCWIDSNTLCVWGLGDDEDNMVPAALIIDIQTGELKDWFPGPEMGLFIFDEYLYTVDKDDALSVWDIESGTRIHYEPDFAPVAYDPNTKKFLLFVNDECVLSSLDFNTINVDALTPVTELEFTLPSN</sequence>
<protein>
    <recommendedName>
        <fullName evidence="2">WD40 repeat domain-containing protein</fullName>
    </recommendedName>
</protein>
<evidence type="ECO:0000313" key="1">
    <source>
        <dbReference type="EMBL" id="VAW71792.1"/>
    </source>
</evidence>
<gene>
    <name evidence="1" type="ORF">MNBD_GAMMA12-2124</name>
</gene>
<dbReference type="EMBL" id="UOFL01000030">
    <property type="protein sequence ID" value="VAW71792.1"/>
    <property type="molecule type" value="Genomic_DNA"/>
</dbReference>
<dbReference type="InterPro" id="IPR011047">
    <property type="entry name" value="Quinoprotein_ADH-like_sf"/>
</dbReference>
<dbReference type="SUPFAM" id="SSF50998">
    <property type="entry name" value="Quinoprotein alcohol dehydrogenase-like"/>
    <property type="match status" value="1"/>
</dbReference>